<dbReference type="OrthoDB" id="9798690at2"/>
<dbReference type="PANTHER" id="PTHR42208:SF1">
    <property type="entry name" value="HEAVY METAL TRANSPORTER"/>
    <property type="match status" value="1"/>
</dbReference>
<dbReference type="PANTHER" id="PTHR42208">
    <property type="entry name" value="HEAVY METAL TRANSPORTER-RELATED"/>
    <property type="match status" value="1"/>
</dbReference>
<feature type="transmembrane region" description="Helical" evidence="1">
    <location>
        <begin position="175"/>
        <end position="196"/>
    </location>
</feature>
<dbReference type="Pfam" id="PF13386">
    <property type="entry name" value="DsbD_2"/>
    <property type="match status" value="1"/>
</dbReference>
<keyword evidence="4" id="KW-1185">Reference proteome</keyword>
<accession>A0A254TSD4</accession>
<dbReference type="EMBL" id="LSTO01000001">
    <property type="protein sequence ID" value="OWW22638.1"/>
    <property type="molecule type" value="Genomic_DNA"/>
</dbReference>
<feature type="domain" description="Urease accessory protein UreH-like transmembrane" evidence="2">
    <location>
        <begin position="1"/>
        <end position="219"/>
    </location>
</feature>
<evidence type="ECO:0000256" key="1">
    <source>
        <dbReference type="SAM" id="Phobius"/>
    </source>
</evidence>
<feature type="transmembrane region" description="Helical" evidence="1">
    <location>
        <begin position="208"/>
        <end position="229"/>
    </location>
</feature>
<dbReference type="InterPro" id="IPR039447">
    <property type="entry name" value="UreH-like_TM_dom"/>
</dbReference>
<evidence type="ECO:0000313" key="4">
    <source>
        <dbReference type="Proteomes" id="UP000197535"/>
    </source>
</evidence>
<gene>
    <name evidence="3" type="ORF">AYR66_27195</name>
</gene>
<protein>
    <submittedName>
        <fullName evidence="3">Cytochrome biogenesis protein</fullName>
    </submittedName>
</protein>
<evidence type="ECO:0000259" key="2">
    <source>
        <dbReference type="Pfam" id="PF13386"/>
    </source>
</evidence>
<keyword evidence="1" id="KW-0812">Transmembrane</keyword>
<evidence type="ECO:0000313" key="3">
    <source>
        <dbReference type="EMBL" id="OWW22638.1"/>
    </source>
</evidence>
<organism evidence="3 4">
    <name type="scientific">Noviherbaspirillum denitrificans</name>
    <dbReference type="NCBI Taxonomy" id="1968433"/>
    <lineage>
        <taxon>Bacteria</taxon>
        <taxon>Pseudomonadati</taxon>
        <taxon>Pseudomonadota</taxon>
        <taxon>Betaproteobacteria</taxon>
        <taxon>Burkholderiales</taxon>
        <taxon>Oxalobacteraceae</taxon>
        <taxon>Noviherbaspirillum</taxon>
    </lineage>
</organism>
<comment type="caution">
    <text evidence="3">The sequence shown here is derived from an EMBL/GenBank/DDBJ whole genome shotgun (WGS) entry which is preliminary data.</text>
</comment>
<proteinExistence type="predicted"/>
<name>A0A254TSD4_9BURK</name>
<reference evidence="3 4" key="1">
    <citation type="submission" date="2016-02" db="EMBL/GenBank/DDBJ databases">
        <authorList>
            <person name="Wen L."/>
            <person name="He K."/>
            <person name="Yang H."/>
        </authorList>
    </citation>
    <scope>NUCLEOTIDE SEQUENCE [LARGE SCALE GENOMIC DNA]</scope>
    <source>
        <strain evidence="3 4">TSA40</strain>
    </source>
</reference>
<keyword evidence="1" id="KW-0472">Membrane</keyword>
<feature type="transmembrane region" description="Helical" evidence="1">
    <location>
        <begin position="91"/>
        <end position="110"/>
    </location>
</feature>
<keyword evidence="1" id="KW-1133">Transmembrane helix</keyword>
<dbReference type="Proteomes" id="UP000197535">
    <property type="component" value="Unassembled WGS sequence"/>
</dbReference>
<feature type="transmembrane region" description="Helical" evidence="1">
    <location>
        <begin position="149"/>
        <end position="169"/>
    </location>
</feature>
<dbReference type="AlphaFoldDB" id="A0A254TSD4"/>
<sequence length="252" mass="25521">MIGLLGGVHCVGMCGGIVSAFSVVTPRRPFPVPVTNGAGAIASPTVFDGAGRVLAYNAGRLGSYAIAGAIAGGVAQGVRTLSFMSSLQVGGYWLANLMLVALGLFLMDAWRGLAKLESAGQVVWRRVQPLVKHLLPVDSAGKAFALGGLWGWVPCGMVYSVLLTAMLSGSAASGALVMLAFGAGTLPVLLTMGMLGTRLQALTRRRSVRVAAGLVVLAFGLLGLARAAGGVSLGWLDALCLTPPAASHAGGH</sequence>